<evidence type="ECO:0008006" key="4">
    <source>
        <dbReference type="Google" id="ProtNLM"/>
    </source>
</evidence>
<keyword evidence="3" id="KW-1185">Reference proteome</keyword>
<dbReference type="Gene3D" id="2.120.10.30">
    <property type="entry name" value="TolB, C-terminal domain"/>
    <property type="match status" value="1"/>
</dbReference>
<comment type="caution">
    <text evidence="2">The sequence shown here is derived from an EMBL/GenBank/DDBJ whole genome shotgun (WGS) entry which is preliminary data.</text>
</comment>
<dbReference type="EMBL" id="BJYJ01000009">
    <property type="protein sequence ID" value="GEN76269.1"/>
    <property type="molecule type" value="Genomic_DNA"/>
</dbReference>
<dbReference type="InterPro" id="IPR011042">
    <property type="entry name" value="6-blade_b-propeller_TolB-like"/>
</dbReference>
<feature type="transmembrane region" description="Helical" evidence="1">
    <location>
        <begin position="145"/>
        <end position="169"/>
    </location>
</feature>
<dbReference type="SUPFAM" id="SSF63829">
    <property type="entry name" value="Calcium-dependent phosphotriesterase"/>
    <property type="match status" value="1"/>
</dbReference>
<evidence type="ECO:0000313" key="3">
    <source>
        <dbReference type="Proteomes" id="UP000321863"/>
    </source>
</evidence>
<organism evidence="2 3">
    <name type="scientific">Chryseobacterium hagamense</name>
    <dbReference type="NCBI Taxonomy" id="395935"/>
    <lineage>
        <taxon>Bacteria</taxon>
        <taxon>Pseudomonadati</taxon>
        <taxon>Bacteroidota</taxon>
        <taxon>Flavobacteriia</taxon>
        <taxon>Flavobacteriales</taxon>
        <taxon>Weeksellaceae</taxon>
        <taxon>Chryseobacterium group</taxon>
        <taxon>Chryseobacterium</taxon>
    </lineage>
</organism>
<dbReference type="AlphaFoldDB" id="A0A511YM41"/>
<name>A0A511YM41_9FLAO</name>
<dbReference type="Proteomes" id="UP000321863">
    <property type="component" value="Unassembled WGS sequence"/>
</dbReference>
<protein>
    <recommendedName>
        <fullName evidence="4">SMP-30/Gluconolactonase/LRE-like region domain-containing protein</fullName>
    </recommendedName>
</protein>
<keyword evidence="1" id="KW-0812">Transmembrane</keyword>
<evidence type="ECO:0000256" key="1">
    <source>
        <dbReference type="SAM" id="Phobius"/>
    </source>
</evidence>
<keyword evidence="1" id="KW-0472">Membrane</keyword>
<keyword evidence="1" id="KW-1133">Transmembrane helix</keyword>
<sequence>MVTAWTDFKIKTELPINGFAGFVVDSQQNIYIGDSFYSIIQKYDKAGKFIGSFKVKDTSGKPFHLSIDTRDNIVITRQRDRKVIVYPSSNREESFSFYADETGKMKEANTFFITRNHEKYGNLGTRFPAIWKLSGTKEKIVEQSLFLRLLSFPSMIVVILTAVILKLMVFITEKWRKLRSGT</sequence>
<accession>A0A511YM41</accession>
<evidence type="ECO:0000313" key="2">
    <source>
        <dbReference type="EMBL" id="GEN76269.1"/>
    </source>
</evidence>
<proteinExistence type="predicted"/>
<reference evidence="2 3" key="1">
    <citation type="submission" date="2019-07" db="EMBL/GenBank/DDBJ databases">
        <title>Whole genome shotgun sequence of Chryseobacterium hagamense NBRC 105253.</title>
        <authorList>
            <person name="Hosoyama A."/>
            <person name="Uohara A."/>
            <person name="Ohji S."/>
            <person name="Ichikawa N."/>
        </authorList>
    </citation>
    <scope>NUCLEOTIDE SEQUENCE [LARGE SCALE GENOMIC DNA]</scope>
    <source>
        <strain evidence="2 3">NBRC 105253</strain>
    </source>
</reference>
<gene>
    <name evidence="2" type="ORF">CHA01nite_20090</name>
</gene>